<feature type="region of interest" description="Disordered" evidence="1">
    <location>
        <begin position="90"/>
        <end position="231"/>
    </location>
</feature>
<dbReference type="GO" id="GO:0003723">
    <property type="term" value="F:RNA binding"/>
    <property type="evidence" value="ECO:0007669"/>
    <property type="project" value="InterPro"/>
</dbReference>
<feature type="compositionally biased region" description="Polar residues" evidence="1">
    <location>
        <begin position="830"/>
        <end position="843"/>
    </location>
</feature>
<feature type="compositionally biased region" description="Basic and acidic residues" evidence="1">
    <location>
        <begin position="849"/>
        <end position="859"/>
    </location>
</feature>
<dbReference type="Proteomes" id="UP000186955">
    <property type="component" value="Unassembled WGS sequence"/>
</dbReference>
<feature type="compositionally biased region" description="Basic and acidic residues" evidence="1">
    <location>
        <begin position="731"/>
        <end position="819"/>
    </location>
</feature>
<protein>
    <recommendedName>
        <fullName evidence="4">RING-type domain-containing protein</fullName>
    </recommendedName>
</protein>
<dbReference type="PANTHER" id="PTHR46528">
    <property type="entry name" value="PROTEIN SON"/>
    <property type="match status" value="1"/>
</dbReference>
<evidence type="ECO:0000256" key="1">
    <source>
        <dbReference type="SAM" id="MobiDB-lite"/>
    </source>
</evidence>
<feature type="compositionally biased region" description="Gly residues" evidence="1">
    <location>
        <begin position="379"/>
        <end position="390"/>
    </location>
</feature>
<feature type="compositionally biased region" description="Basic and acidic residues" evidence="1">
    <location>
        <begin position="608"/>
        <end position="627"/>
    </location>
</feature>
<dbReference type="GO" id="GO:0051726">
    <property type="term" value="P:regulation of cell cycle"/>
    <property type="evidence" value="ECO:0007669"/>
    <property type="project" value="InterPro"/>
</dbReference>
<dbReference type="InterPro" id="IPR032922">
    <property type="entry name" value="SON"/>
</dbReference>
<evidence type="ECO:0000313" key="3">
    <source>
        <dbReference type="Proteomes" id="UP000186955"/>
    </source>
</evidence>
<evidence type="ECO:0008006" key="4">
    <source>
        <dbReference type="Google" id="ProtNLM"/>
    </source>
</evidence>
<comment type="caution">
    <text evidence="2">The sequence shown here is derived from an EMBL/GenBank/DDBJ whole genome shotgun (WGS) entry which is preliminary data.</text>
</comment>
<feature type="compositionally biased region" description="Low complexity" evidence="1">
    <location>
        <begin position="152"/>
        <end position="162"/>
    </location>
</feature>
<dbReference type="OrthoDB" id="106784at2759"/>
<feature type="compositionally biased region" description="Polar residues" evidence="1">
    <location>
        <begin position="393"/>
        <end position="402"/>
    </location>
</feature>
<feature type="compositionally biased region" description="Low complexity" evidence="1">
    <location>
        <begin position="185"/>
        <end position="204"/>
    </location>
</feature>
<dbReference type="InterPro" id="IPR013083">
    <property type="entry name" value="Znf_RING/FYVE/PHD"/>
</dbReference>
<dbReference type="CDD" id="cd16620">
    <property type="entry name" value="vRING-HC-C4C4_RBBP6"/>
    <property type="match status" value="1"/>
</dbReference>
<keyword evidence="3" id="KW-1185">Reference proteome</keyword>
<accession>A0A1Q5UNM2</accession>
<feature type="compositionally biased region" description="Polar residues" evidence="1">
    <location>
        <begin position="556"/>
        <end position="572"/>
    </location>
</feature>
<sequence>MAAEDPPAGLMDIASTLSQDEIPFKLRCAICNKLAVNAFRLPCCDQSICESCQTSLPDTCSVCAHTPLSPDLCKPNKALRTTLKAFLRTEEKKREKERQSAAPVTPVITTPAEKDVTPTEPVPEQKQPVEASIEIPETAAPVESKDVEATNEAPVVDAVVDTDAPEPPALATESETNGHAEPEGDQAPDASTAPATDADAQPTTNGDEPAGDESASKDPSEQSDANMMNANPAGFPGIGGWNGNINFNGMNPYMANSMFNFPNGMGMPMAMDQMAANQGMYGMNMTGMGMNMGMNFNGQGMYGSSGWDGSQQNMWQAGQDKFNPNAFANGTGPPYGGGAFGGSNMSYPSNTDYQAGYYGPGYGRGGGYRGRGRGYYHGGPGRGGYGGSGQGHFSPTGNSGLPNGQPAPGGGLAGTDGTAGNSQDPSRMNENAGTDPVSNGNAQTADGTAEADNEGQQLQGIPTIDSLDQASGSMEPNGYQNHMGPGYGRGGYMRGPMPGGRGGGYWGGMPNSYLPQMPPQNPGVEGAPAAPRAMRQGLPNTSVLRQRGFHAHGKASVSSNTPTHSQRGNSEIPQDAMRTRSPSKAPSQAQGPGSRSRSPSQGRASRARSPDENRVNQRETDSQRPDTMRQPQFANRRSRSPSRMSSRRSSRRRDRDEDRERKSGQRSHRSRRQHSRGGSRSRSLTRNGDPRHPDRLKQVAEEKEPNGHSKISSDTGDRGDLASRISNGHRSGRDGHSRREEDRERDRDRDRDRDRARDSRHRDKDREQNLRDRDRDSERDRRQNRDRERERDRERGRGGERERERERDRGRDRGADRERERKRRRDRSESPNANANDRPSQPQARRVKTNGEEPKRDQPRAQAAKSESEKDPYTLEREARNRERLLREQQNRGSVKSSNSKSSHRRDSRQERLVGGRRINYKYEDEL</sequence>
<organism evidence="2 3">
    <name type="scientific">Penicillium subrubescens</name>
    <dbReference type="NCBI Taxonomy" id="1316194"/>
    <lineage>
        <taxon>Eukaryota</taxon>
        <taxon>Fungi</taxon>
        <taxon>Dikarya</taxon>
        <taxon>Ascomycota</taxon>
        <taxon>Pezizomycotina</taxon>
        <taxon>Eurotiomycetes</taxon>
        <taxon>Eurotiomycetidae</taxon>
        <taxon>Eurotiales</taxon>
        <taxon>Aspergillaceae</taxon>
        <taxon>Penicillium</taxon>
    </lineage>
</organism>
<name>A0A1Q5UNM2_9EURO</name>
<dbReference type="EMBL" id="MNBE01000120">
    <property type="protein sequence ID" value="OKP14072.1"/>
    <property type="molecule type" value="Genomic_DNA"/>
</dbReference>
<dbReference type="AlphaFoldDB" id="A0A1Q5UNM2"/>
<reference evidence="2 3" key="1">
    <citation type="submission" date="2016-10" db="EMBL/GenBank/DDBJ databases">
        <title>Genome sequence of the ascomycete fungus Penicillium subrubescens.</title>
        <authorList>
            <person name="De Vries R.P."/>
            <person name="Peng M."/>
            <person name="Dilokpimol A."/>
            <person name="Hilden K."/>
            <person name="Makela M.R."/>
            <person name="Grigoriev I."/>
            <person name="Riley R."/>
            <person name="Granchi Z."/>
        </authorList>
    </citation>
    <scope>NUCLEOTIDE SEQUENCE [LARGE SCALE GENOMIC DNA]</scope>
    <source>
        <strain evidence="2 3">CBS 132785</strain>
    </source>
</reference>
<dbReference type="STRING" id="1316194.A0A1Q5UNM2"/>
<feature type="compositionally biased region" description="Basic residues" evidence="1">
    <location>
        <begin position="636"/>
        <end position="652"/>
    </location>
</feature>
<feature type="compositionally biased region" description="Low complexity" evidence="1">
    <location>
        <begin position="891"/>
        <end position="901"/>
    </location>
</feature>
<dbReference type="PANTHER" id="PTHR46528:SF1">
    <property type="entry name" value="PROTEIN SON"/>
    <property type="match status" value="1"/>
</dbReference>
<feature type="compositionally biased region" description="Basic and acidic residues" evidence="1">
    <location>
        <begin position="90"/>
        <end position="99"/>
    </location>
</feature>
<feature type="compositionally biased region" description="Low complexity" evidence="1">
    <location>
        <begin position="589"/>
        <end position="604"/>
    </location>
</feature>
<evidence type="ECO:0000313" key="2">
    <source>
        <dbReference type="EMBL" id="OKP14072.1"/>
    </source>
</evidence>
<feature type="compositionally biased region" description="Basic residues" evidence="1">
    <location>
        <begin position="664"/>
        <end position="679"/>
    </location>
</feature>
<feature type="region of interest" description="Disordered" evidence="1">
    <location>
        <begin position="550"/>
        <end position="927"/>
    </location>
</feature>
<feature type="compositionally biased region" description="Basic and acidic residues" evidence="1">
    <location>
        <begin position="653"/>
        <end position="663"/>
    </location>
</feature>
<feature type="compositionally biased region" description="Basic and acidic residues" evidence="1">
    <location>
        <begin position="866"/>
        <end position="890"/>
    </location>
</feature>
<dbReference type="GO" id="GO:0048024">
    <property type="term" value="P:regulation of mRNA splicing, via spliceosome"/>
    <property type="evidence" value="ECO:0007669"/>
    <property type="project" value="TreeGrafter"/>
</dbReference>
<dbReference type="Gene3D" id="3.30.40.10">
    <property type="entry name" value="Zinc/RING finger domain, C3HC4 (zinc finger)"/>
    <property type="match status" value="1"/>
</dbReference>
<feature type="region of interest" description="Disordered" evidence="1">
    <location>
        <begin position="379"/>
        <end position="458"/>
    </location>
</feature>
<gene>
    <name evidence="2" type="ORF">PENSUB_341</name>
</gene>
<proteinExistence type="predicted"/>
<feature type="compositionally biased region" description="Basic and acidic residues" evidence="1">
    <location>
        <begin position="688"/>
        <end position="707"/>
    </location>
</feature>
<feature type="compositionally biased region" description="Polar residues" evidence="1">
    <location>
        <begin position="421"/>
        <end position="446"/>
    </location>
</feature>
<dbReference type="SUPFAM" id="SSF57850">
    <property type="entry name" value="RING/U-box"/>
    <property type="match status" value="1"/>
</dbReference>